<dbReference type="InterPro" id="IPR002306">
    <property type="entry name" value="Trp-tRNA-ligase"/>
</dbReference>
<dbReference type="NCBIfam" id="TIGR00233">
    <property type="entry name" value="trpS"/>
    <property type="match status" value="1"/>
</dbReference>
<dbReference type="Proteomes" id="UP000801492">
    <property type="component" value="Unassembled WGS sequence"/>
</dbReference>
<keyword evidence="7 9" id="KW-0030">Aminoacyl-tRNA synthetase</keyword>
<dbReference type="PRINTS" id="PR01039">
    <property type="entry name" value="TRNASYNTHTRP"/>
</dbReference>
<dbReference type="AlphaFoldDB" id="A0A8K0D758"/>
<evidence type="ECO:0000256" key="7">
    <source>
        <dbReference type="ARBA" id="ARBA00023146"/>
    </source>
</evidence>
<sequence length="247" mass="27610">MIAVARFTGVFASKYFKNLRFISSQTESSSPDEHGKGFPRKIFSGIQPTGGVHLGNYLGAITQWVELQNSGEDVTYSIVDLHSITLPQNPKELAKNILEMTATLLACGIDPVKAVLFQQSHVQQHTELCWHLGCISTMARLAHLPQFKEKSAALKEVPLGLFIYPVLQAADVLLYKATHVPVGDDQLQHLQLSQDLARMFNKRYGRVFPIPHALVLDTGISRIKSLRDPLKKNVKIRSRPKKSNLFN</sequence>
<keyword evidence="5 9" id="KW-0067">ATP-binding</keyword>
<gene>
    <name evidence="10" type="ORF">ILUMI_07599</name>
</gene>
<dbReference type="PANTHER" id="PTHR43766:SF1">
    <property type="entry name" value="TRYPTOPHAN--TRNA LIGASE, MITOCHONDRIAL"/>
    <property type="match status" value="1"/>
</dbReference>
<dbReference type="InterPro" id="IPR050203">
    <property type="entry name" value="Trp-tRNA_synthetase"/>
</dbReference>
<dbReference type="OrthoDB" id="15808at2759"/>
<dbReference type="GO" id="GO:0004830">
    <property type="term" value="F:tryptophan-tRNA ligase activity"/>
    <property type="evidence" value="ECO:0007669"/>
    <property type="project" value="UniProtKB-EC"/>
</dbReference>
<dbReference type="InterPro" id="IPR002305">
    <property type="entry name" value="aa-tRNA-synth_Ic"/>
</dbReference>
<dbReference type="GO" id="GO:0005759">
    <property type="term" value="C:mitochondrial matrix"/>
    <property type="evidence" value="ECO:0007669"/>
    <property type="project" value="TreeGrafter"/>
</dbReference>
<dbReference type="Pfam" id="PF00579">
    <property type="entry name" value="tRNA-synt_1b"/>
    <property type="match status" value="1"/>
</dbReference>
<evidence type="ECO:0000256" key="2">
    <source>
        <dbReference type="ARBA" id="ARBA00013161"/>
    </source>
</evidence>
<evidence type="ECO:0000256" key="5">
    <source>
        <dbReference type="ARBA" id="ARBA00022840"/>
    </source>
</evidence>
<evidence type="ECO:0000256" key="8">
    <source>
        <dbReference type="ARBA" id="ARBA00030268"/>
    </source>
</evidence>
<dbReference type="SUPFAM" id="SSF52374">
    <property type="entry name" value="Nucleotidylyl transferase"/>
    <property type="match status" value="1"/>
</dbReference>
<keyword evidence="4 9" id="KW-0547">Nucleotide-binding</keyword>
<keyword evidence="3 9" id="KW-0436">Ligase</keyword>
<dbReference type="GO" id="GO:0005524">
    <property type="term" value="F:ATP binding"/>
    <property type="evidence" value="ECO:0007669"/>
    <property type="project" value="UniProtKB-KW"/>
</dbReference>
<evidence type="ECO:0000256" key="1">
    <source>
        <dbReference type="ARBA" id="ARBA00005594"/>
    </source>
</evidence>
<keyword evidence="11" id="KW-1185">Reference proteome</keyword>
<dbReference type="InterPro" id="IPR001412">
    <property type="entry name" value="aa-tRNA-synth_I_CS"/>
</dbReference>
<accession>A0A8K0D758</accession>
<proteinExistence type="inferred from homology"/>
<evidence type="ECO:0000256" key="3">
    <source>
        <dbReference type="ARBA" id="ARBA00022598"/>
    </source>
</evidence>
<dbReference type="EMBL" id="VTPC01003413">
    <property type="protein sequence ID" value="KAF2898571.1"/>
    <property type="molecule type" value="Genomic_DNA"/>
</dbReference>
<keyword evidence="6 9" id="KW-0648">Protein biosynthesis</keyword>
<evidence type="ECO:0000256" key="4">
    <source>
        <dbReference type="ARBA" id="ARBA00022741"/>
    </source>
</evidence>
<evidence type="ECO:0000256" key="9">
    <source>
        <dbReference type="RuleBase" id="RU363036"/>
    </source>
</evidence>
<dbReference type="FunFam" id="3.40.50.620:FF:000082">
    <property type="entry name" value="MSW1p Mitochondrial tryptophanyl-tRNA synthetase"/>
    <property type="match status" value="1"/>
</dbReference>
<dbReference type="PANTHER" id="PTHR43766">
    <property type="entry name" value="TRYPTOPHAN--TRNA LIGASE, MITOCHONDRIAL"/>
    <property type="match status" value="1"/>
</dbReference>
<comment type="similarity">
    <text evidence="1 9">Belongs to the class-I aminoacyl-tRNA synthetase family.</text>
</comment>
<dbReference type="Gene3D" id="1.10.240.10">
    <property type="entry name" value="Tyrosyl-Transfer RNA Synthetase"/>
    <property type="match status" value="1"/>
</dbReference>
<dbReference type="CDD" id="cd00806">
    <property type="entry name" value="TrpRS_core"/>
    <property type="match status" value="1"/>
</dbReference>
<dbReference type="GO" id="GO:0070183">
    <property type="term" value="P:mitochondrial tryptophanyl-tRNA aminoacylation"/>
    <property type="evidence" value="ECO:0007669"/>
    <property type="project" value="TreeGrafter"/>
</dbReference>
<evidence type="ECO:0000313" key="11">
    <source>
        <dbReference type="Proteomes" id="UP000801492"/>
    </source>
</evidence>
<evidence type="ECO:0000256" key="6">
    <source>
        <dbReference type="ARBA" id="ARBA00022917"/>
    </source>
</evidence>
<name>A0A8K0D758_IGNLU</name>
<dbReference type="PROSITE" id="PS00178">
    <property type="entry name" value="AA_TRNA_LIGASE_I"/>
    <property type="match status" value="1"/>
</dbReference>
<dbReference type="InterPro" id="IPR014729">
    <property type="entry name" value="Rossmann-like_a/b/a_fold"/>
</dbReference>
<comment type="caution">
    <text evidence="10">The sequence shown here is derived from an EMBL/GenBank/DDBJ whole genome shotgun (WGS) entry which is preliminary data.</text>
</comment>
<dbReference type="Gene3D" id="3.40.50.620">
    <property type="entry name" value="HUPs"/>
    <property type="match status" value="1"/>
</dbReference>
<protein>
    <recommendedName>
        <fullName evidence="2">tryptophan--tRNA ligase</fullName>
        <ecNumber evidence="2">6.1.1.2</ecNumber>
    </recommendedName>
    <alternativeName>
        <fullName evidence="8">Tryptophanyl-tRNA synthetase</fullName>
    </alternativeName>
</protein>
<dbReference type="EC" id="6.1.1.2" evidence="2"/>
<organism evidence="10 11">
    <name type="scientific">Ignelater luminosus</name>
    <name type="common">Cucubano</name>
    <name type="synonym">Pyrophorus luminosus</name>
    <dbReference type="NCBI Taxonomy" id="2038154"/>
    <lineage>
        <taxon>Eukaryota</taxon>
        <taxon>Metazoa</taxon>
        <taxon>Ecdysozoa</taxon>
        <taxon>Arthropoda</taxon>
        <taxon>Hexapoda</taxon>
        <taxon>Insecta</taxon>
        <taxon>Pterygota</taxon>
        <taxon>Neoptera</taxon>
        <taxon>Endopterygota</taxon>
        <taxon>Coleoptera</taxon>
        <taxon>Polyphaga</taxon>
        <taxon>Elateriformia</taxon>
        <taxon>Elateroidea</taxon>
        <taxon>Elateridae</taxon>
        <taxon>Agrypninae</taxon>
        <taxon>Pyrophorini</taxon>
        <taxon>Ignelater</taxon>
    </lineage>
</organism>
<reference evidence="10" key="1">
    <citation type="submission" date="2019-08" db="EMBL/GenBank/DDBJ databases">
        <title>The genome of the North American firefly Photinus pyralis.</title>
        <authorList>
            <consortium name="Photinus pyralis genome working group"/>
            <person name="Fallon T.R."/>
            <person name="Sander Lower S.E."/>
            <person name="Weng J.-K."/>
        </authorList>
    </citation>
    <scope>NUCLEOTIDE SEQUENCE</scope>
    <source>
        <strain evidence="10">TRF0915ILg1</strain>
        <tissue evidence="10">Whole body</tissue>
    </source>
</reference>
<evidence type="ECO:0000313" key="10">
    <source>
        <dbReference type="EMBL" id="KAF2898571.1"/>
    </source>
</evidence>